<dbReference type="PANTHER" id="PTHR43008">
    <property type="entry name" value="BENZIL REDUCTASE"/>
    <property type="match status" value="1"/>
</dbReference>
<dbReference type="GO" id="GO:0018498">
    <property type="term" value="F:2,3-dihydroxy-2,3-dihydro-phenylpropionate dehydrogenase activity"/>
    <property type="evidence" value="ECO:0007669"/>
    <property type="project" value="UniProtKB-EC"/>
</dbReference>
<evidence type="ECO:0000313" key="5">
    <source>
        <dbReference type="Proteomes" id="UP000308054"/>
    </source>
</evidence>
<evidence type="ECO:0000256" key="1">
    <source>
        <dbReference type="ARBA" id="ARBA00006484"/>
    </source>
</evidence>
<protein>
    <submittedName>
        <fullName evidence="4">3-(Cis-5,6-dihydroxycyclohexa-1, 3-dien-1-yl)propanoate dehydrogenase</fullName>
        <ecNumber evidence="4">1.3.1.87</ecNumber>
    </submittedName>
</protein>
<dbReference type="PRINTS" id="PR00081">
    <property type="entry name" value="GDHRDH"/>
</dbReference>
<dbReference type="FunFam" id="3.40.50.720:FF:000084">
    <property type="entry name" value="Short-chain dehydrogenase reductase"/>
    <property type="match status" value="1"/>
</dbReference>
<proteinExistence type="inferred from homology"/>
<keyword evidence="5" id="KW-1185">Reference proteome</keyword>
<dbReference type="EC" id="1.3.1.87" evidence="4"/>
<dbReference type="PRINTS" id="PR00080">
    <property type="entry name" value="SDRFAMILY"/>
</dbReference>
<dbReference type="Gene3D" id="3.40.50.720">
    <property type="entry name" value="NAD(P)-binding Rossmann-like Domain"/>
    <property type="match status" value="1"/>
</dbReference>
<dbReference type="NCBIfam" id="NF004849">
    <property type="entry name" value="PRK06200.1"/>
    <property type="match status" value="1"/>
</dbReference>
<dbReference type="OrthoDB" id="9797020at2"/>
<evidence type="ECO:0000313" key="4">
    <source>
        <dbReference type="EMBL" id="TGY88785.1"/>
    </source>
</evidence>
<dbReference type="InterPro" id="IPR036291">
    <property type="entry name" value="NAD(P)-bd_dom_sf"/>
</dbReference>
<dbReference type="Pfam" id="PF00106">
    <property type="entry name" value="adh_short"/>
    <property type="match status" value="1"/>
</dbReference>
<evidence type="ECO:0000256" key="2">
    <source>
        <dbReference type="ARBA" id="ARBA00023002"/>
    </source>
</evidence>
<dbReference type="Proteomes" id="UP000308054">
    <property type="component" value="Unassembled WGS sequence"/>
</dbReference>
<accession>A0A4S2GZV4</accession>
<keyword evidence="2 4" id="KW-0560">Oxidoreductase</keyword>
<reference evidence="4 5" key="1">
    <citation type="journal article" date="2017" name="Int. J. Syst. Evol. Microbiol.">
        <title>Marinicauda algicola sp. nov., isolated from a marine red alga Rhodosorus marinus.</title>
        <authorList>
            <person name="Jeong S.E."/>
            <person name="Jeon S.H."/>
            <person name="Chun B.H."/>
            <person name="Kim D.W."/>
            <person name="Jeon C.O."/>
        </authorList>
    </citation>
    <scope>NUCLEOTIDE SEQUENCE [LARGE SCALE GENOMIC DNA]</scope>
    <source>
        <strain evidence="4 5">JCM 31718</strain>
    </source>
</reference>
<dbReference type="RefSeq" id="WP_135995324.1">
    <property type="nucleotide sequence ID" value="NZ_CP071057.1"/>
</dbReference>
<dbReference type="InterPro" id="IPR020904">
    <property type="entry name" value="Sc_DH/Rdtase_CS"/>
</dbReference>
<comment type="caution">
    <text evidence="4">The sequence shown here is derived from an EMBL/GenBank/DDBJ whole genome shotgun (WGS) entry which is preliminary data.</text>
</comment>
<organism evidence="4 5">
    <name type="scientific">Marinicauda algicola</name>
    <dbReference type="NCBI Taxonomy" id="2029849"/>
    <lineage>
        <taxon>Bacteria</taxon>
        <taxon>Pseudomonadati</taxon>
        <taxon>Pseudomonadota</taxon>
        <taxon>Alphaproteobacteria</taxon>
        <taxon>Maricaulales</taxon>
        <taxon>Maricaulaceae</taxon>
        <taxon>Marinicauda</taxon>
    </lineage>
</organism>
<gene>
    <name evidence="4" type="primary">hcaB</name>
    <name evidence="4" type="ORF">E5163_06505</name>
</gene>
<dbReference type="GO" id="GO:0050664">
    <property type="term" value="F:oxidoreductase activity, acting on NAD(P)H, oxygen as acceptor"/>
    <property type="evidence" value="ECO:0007669"/>
    <property type="project" value="TreeGrafter"/>
</dbReference>
<dbReference type="InterPro" id="IPR002347">
    <property type="entry name" value="SDR_fam"/>
</dbReference>
<name>A0A4S2GZV4_9PROT</name>
<evidence type="ECO:0000256" key="3">
    <source>
        <dbReference type="RuleBase" id="RU000363"/>
    </source>
</evidence>
<dbReference type="PANTHER" id="PTHR43008:SF4">
    <property type="entry name" value="CHAIN DEHYDROGENASE, PUTATIVE (AFU_ORTHOLOGUE AFUA_4G08710)-RELATED"/>
    <property type="match status" value="1"/>
</dbReference>
<dbReference type="AlphaFoldDB" id="A0A4S2GZV4"/>
<dbReference type="PROSITE" id="PS00061">
    <property type="entry name" value="ADH_SHORT"/>
    <property type="match status" value="1"/>
</dbReference>
<sequence length="281" mass="29486">MRLKGEVALVTGGGSGLGRAIVDRYVAEGARVAVLDRSSAGLAKLKEAHGDAVVGVEGDVRFLDSHKQAVASCIEAFGKLDCLVGNAGVWDYITPLVDIPDGQIEDAFDEMFAINVKGYLLAAKAALPALYKSKGRVIFTASNAAFYTSGGGALYTASKHAVVGLIKQLAYEWGPHIRVNGIAPGGIIGTDLRGLKALDLQDRSIATISLKDMLENVIPVGEVATAEQYTGAFVFFATRAETVPLTGSILDFNGGWGVRGLIDANLGAELEKRFSEKGEAA</sequence>
<dbReference type="EMBL" id="SRXW01000002">
    <property type="protein sequence ID" value="TGY88785.1"/>
    <property type="molecule type" value="Genomic_DNA"/>
</dbReference>
<dbReference type="SUPFAM" id="SSF51735">
    <property type="entry name" value="NAD(P)-binding Rossmann-fold domains"/>
    <property type="match status" value="1"/>
</dbReference>
<comment type="similarity">
    <text evidence="1 3">Belongs to the short-chain dehydrogenases/reductases (SDR) family.</text>
</comment>